<keyword evidence="2" id="KW-1133">Transmembrane helix</keyword>
<name>A0ABV9YW15_9PSEU</name>
<protein>
    <submittedName>
        <fullName evidence="3">Protein kinase family protein</fullName>
    </submittedName>
</protein>
<dbReference type="GO" id="GO:0016301">
    <property type="term" value="F:kinase activity"/>
    <property type="evidence" value="ECO:0007669"/>
    <property type="project" value="UniProtKB-KW"/>
</dbReference>
<dbReference type="Gene3D" id="1.10.510.10">
    <property type="entry name" value="Transferase(Phosphotransferase) domain 1"/>
    <property type="match status" value="1"/>
</dbReference>
<evidence type="ECO:0000256" key="1">
    <source>
        <dbReference type="SAM" id="MobiDB-lite"/>
    </source>
</evidence>
<reference evidence="4" key="1">
    <citation type="journal article" date="2019" name="Int. J. Syst. Evol. Microbiol.">
        <title>The Global Catalogue of Microorganisms (GCM) 10K type strain sequencing project: providing services to taxonomists for standard genome sequencing and annotation.</title>
        <authorList>
            <consortium name="The Broad Institute Genomics Platform"/>
            <consortium name="The Broad Institute Genome Sequencing Center for Infectious Disease"/>
            <person name="Wu L."/>
            <person name="Ma J."/>
        </authorList>
    </citation>
    <scope>NUCLEOTIDE SEQUENCE [LARGE SCALE GENOMIC DNA]</scope>
    <source>
        <strain evidence="4">CGMCC 4.7093</strain>
    </source>
</reference>
<proteinExistence type="predicted"/>
<evidence type="ECO:0000256" key="2">
    <source>
        <dbReference type="SAM" id="Phobius"/>
    </source>
</evidence>
<keyword evidence="2" id="KW-0472">Membrane</keyword>
<keyword evidence="3" id="KW-0808">Transferase</keyword>
<keyword evidence="2" id="KW-0812">Transmembrane</keyword>
<feature type="compositionally biased region" description="Low complexity" evidence="1">
    <location>
        <begin position="28"/>
        <end position="47"/>
    </location>
</feature>
<keyword evidence="3" id="KW-0418">Kinase</keyword>
<dbReference type="RefSeq" id="WP_378039639.1">
    <property type="nucleotide sequence ID" value="NZ_JBHSIV010000075.1"/>
</dbReference>
<keyword evidence="4" id="KW-1185">Reference proteome</keyword>
<comment type="caution">
    <text evidence="3">The sequence shown here is derived from an EMBL/GenBank/DDBJ whole genome shotgun (WGS) entry which is preliminary data.</text>
</comment>
<dbReference type="CDD" id="cd13973">
    <property type="entry name" value="PK_MviN-like"/>
    <property type="match status" value="1"/>
</dbReference>
<gene>
    <name evidence="3" type="ORF">ACFPBZ_29305</name>
</gene>
<feature type="compositionally biased region" description="Low complexity" evidence="1">
    <location>
        <begin position="65"/>
        <end position="74"/>
    </location>
</feature>
<dbReference type="SUPFAM" id="SSF56112">
    <property type="entry name" value="Protein kinase-like (PK-like)"/>
    <property type="match status" value="1"/>
</dbReference>
<dbReference type="Proteomes" id="UP001595947">
    <property type="component" value="Unassembled WGS sequence"/>
</dbReference>
<dbReference type="Gene3D" id="3.30.200.20">
    <property type="entry name" value="Phosphorylase Kinase, domain 1"/>
    <property type="match status" value="1"/>
</dbReference>
<feature type="region of interest" description="Disordered" evidence="1">
    <location>
        <begin position="503"/>
        <end position="530"/>
    </location>
</feature>
<evidence type="ECO:0000313" key="4">
    <source>
        <dbReference type="Proteomes" id="UP001595947"/>
    </source>
</evidence>
<evidence type="ECO:0000313" key="3">
    <source>
        <dbReference type="EMBL" id="MFC5066334.1"/>
    </source>
</evidence>
<accession>A0ABV9YW15</accession>
<dbReference type="InterPro" id="IPR011009">
    <property type="entry name" value="Kinase-like_dom_sf"/>
</dbReference>
<sequence>MGAGRVPHPSPSGAGAVAGSVEDPAPETPAADEVVEPAAASEATTPDTPKPEARASGSPEPKVNATDAPTAVVPPASPPPGIDGPTTFLPDGARRGGTGTGSARPRGNGRRRPGPPPGPRTPTSGPIPVGPDGALVPGTVIADRYRLVSQVGRDRGADAVLWKARDTTLERDVAMTLLVGGWQADARASSALSRATRSAYFAHRHTARVLDVIQPGSSRLPAGVLGAAVAEWTPGRDLAELVAGGPLSPSASLRVVEPLAQAVADAHRAGLVLGLDHPQRIRVTSRANARLAFPMPRGDATVDDDVRGLGAALYLLLTARWPAGDGATPAGLKAGPRTSAGAPVPVRDLRPGLPVGLAALVDRTLDATGGIRTAAAVHGLVRQLREGAEDDGVLLPLTEDGVQLDDDGDAVWHPDDDEPEHHHDPATRRKLRIGVTLLVLAVLAIVAFLAFQAVSLLGGGPSSGPPLVIPTSAAAPPATQATVPTVPPPPAPAGPVQLASIAVYDPSGNPDNPGQVGRAADNDPSTAWSTSDYRQQFPGLKPGIGLMTTFRAPSRVSQVVVRSTSPGTTIEIRAASAPNVPVAQTQLLGTGTVSGDTTTIPVQAGAPTSNLLVWVTGLGQSDGGYSSEIAEVTVVGAG</sequence>
<organism evidence="3 4">
    <name type="scientific">Actinomycetospora atypica</name>
    <dbReference type="NCBI Taxonomy" id="1290095"/>
    <lineage>
        <taxon>Bacteria</taxon>
        <taxon>Bacillati</taxon>
        <taxon>Actinomycetota</taxon>
        <taxon>Actinomycetes</taxon>
        <taxon>Pseudonocardiales</taxon>
        <taxon>Pseudonocardiaceae</taxon>
        <taxon>Actinomycetospora</taxon>
    </lineage>
</organism>
<feature type="transmembrane region" description="Helical" evidence="2">
    <location>
        <begin position="435"/>
        <end position="457"/>
    </location>
</feature>
<dbReference type="EMBL" id="JBHSIV010000075">
    <property type="protein sequence ID" value="MFC5066334.1"/>
    <property type="molecule type" value="Genomic_DNA"/>
</dbReference>
<feature type="region of interest" description="Disordered" evidence="1">
    <location>
        <begin position="1"/>
        <end position="131"/>
    </location>
</feature>